<dbReference type="HAMAP" id="MF_01021">
    <property type="entry name" value="HisI"/>
    <property type="match status" value="1"/>
</dbReference>
<comment type="similarity">
    <text evidence="7 15">In the N-terminal section; belongs to the PRA-CH family.</text>
</comment>
<dbReference type="RefSeq" id="WP_084191825.1">
    <property type="nucleotide sequence ID" value="NZ_LTDM01000011.1"/>
</dbReference>
<evidence type="ECO:0000256" key="9">
    <source>
        <dbReference type="ARBA" id="ARBA00022605"/>
    </source>
</evidence>
<dbReference type="HAMAP" id="MF_01019">
    <property type="entry name" value="HisIE"/>
    <property type="match status" value="1"/>
</dbReference>
<dbReference type="CDD" id="cd11534">
    <property type="entry name" value="NTP-PPase_HisIE_like"/>
    <property type="match status" value="1"/>
</dbReference>
<dbReference type="EC" id="3.6.1.31" evidence="15"/>
<evidence type="ECO:0000259" key="16">
    <source>
        <dbReference type="Pfam" id="PF01502"/>
    </source>
</evidence>
<evidence type="ECO:0000256" key="4">
    <source>
        <dbReference type="ARBA" id="ARBA00005169"/>
    </source>
</evidence>
<dbReference type="InterPro" id="IPR021130">
    <property type="entry name" value="PRib-ATP_PPHydrolase-like"/>
</dbReference>
<keyword evidence="9 15" id="KW-0028">Amino-acid biosynthesis</keyword>
<dbReference type="UniPathway" id="UPA00031">
    <property type="reaction ID" value="UER00007"/>
</dbReference>
<dbReference type="PANTHER" id="PTHR42945">
    <property type="entry name" value="HISTIDINE BIOSYNTHESIS BIFUNCTIONAL PROTEIN"/>
    <property type="match status" value="1"/>
</dbReference>
<evidence type="ECO:0000256" key="5">
    <source>
        <dbReference type="ARBA" id="ARBA00005204"/>
    </source>
</evidence>
<keyword evidence="18" id="KW-1185">Reference proteome</keyword>
<dbReference type="GO" id="GO:0005737">
    <property type="term" value="C:cytoplasm"/>
    <property type="evidence" value="ECO:0007669"/>
    <property type="project" value="UniProtKB-SubCell"/>
</dbReference>
<evidence type="ECO:0000256" key="7">
    <source>
        <dbReference type="ARBA" id="ARBA00008299"/>
    </source>
</evidence>
<comment type="subcellular location">
    <subcellularLocation>
        <location evidence="3 15">Cytoplasm</location>
    </subcellularLocation>
</comment>
<dbReference type="SUPFAM" id="SSF141734">
    <property type="entry name" value="HisI-like"/>
    <property type="match status" value="1"/>
</dbReference>
<dbReference type="Pfam" id="PF01502">
    <property type="entry name" value="PRA-CH"/>
    <property type="match status" value="1"/>
</dbReference>
<accession>A0A1U7M7C8</accession>
<evidence type="ECO:0000256" key="12">
    <source>
        <dbReference type="ARBA" id="ARBA00022840"/>
    </source>
</evidence>
<comment type="catalytic activity">
    <reaction evidence="1 15">
        <text>1-(5-phospho-beta-D-ribosyl)-5'-AMP + H2O = 1-(5-phospho-beta-D-ribosyl)-5-[(5-phospho-beta-D-ribosylamino)methylideneamino]imidazole-4-carboxamide</text>
        <dbReference type="Rhea" id="RHEA:20049"/>
        <dbReference type="ChEBI" id="CHEBI:15377"/>
        <dbReference type="ChEBI" id="CHEBI:58435"/>
        <dbReference type="ChEBI" id="CHEBI:59457"/>
        <dbReference type="EC" id="3.5.4.19"/>
    </reaction>
</comment>
<dbReference type="EC" id="3.5.4.19" evidence="15"/>
<organism evidence="17 18">
    <name type="scientific">Tissierella creatinophila DSM 6911</name>
    <dbReference type="NCBI Taxonomy" id="1123403"/>
    <lineage>
        <taxon>Bacteria</taxon>
        <taxon>Bacillati</taxon>
        <taxon>Bacillota</taxon>
        <taxon>Tissierellia</taxon>
        <taxon>Tissierellales</taxon>
        <taxon>Tissierellaceae</taxon>
        <taxon>Tissierella</taxon>
    </lineage>
</organism>
<evidence type="ECO:0000256" key="14">
    <source>
        <dbReference type="ARBA" id="ARBA00023268"/>
    </source>
</evidence>
<dbReference type="HAMAP" id="MF_01020">
    <property type="entry name" value="HisE"/>
    <property type="match status" value="1"/>
</dbReference>
<evidence type="ECO:0000313" key="17">
    <source>
        <dbReference type="EMBL" id="OLS03185.1"/>
    </source>
</evidence>
<evidence type="ECO:0000256" key="2">
    <source>
        <dbReference type="ARBA" id="ARBA00001460"/>
    </source>
</evidence>
<dbReference type="InterPro" id="IPR038019">
    <property type="entry name" value="PRib_AMP_CycHydrolase_sf"/>
</dbReference>
<comment type="pathway">
    <text evidence="5 15">Amino-acid biosynthesis; L-histidine biosynthesis; L-histidine from 5-phospho-alpha-D-ribose 1-diphosphate: step 2/9.</text>
</comment>
<comment type="caution">
    <text evidence="17">The sequence shown here is derived from an EMBL/GenBank/DDBJ whole genome shotgun (WGS) entry which is preliminary data.</text>
</comment>
<feature type="region of interest" description="Phosphoribosyl-ATP pyrophosphohydrolase" evidence="15">
    <location>
        <begin position="111"/>
        <end position="198"/>
    </location>
</feature>
<dbReference type="GO" id="GO:0004636">
    <property type="term" value="F:phosphoribosyl-ATP diphosphatase activity"/>
    <property type="evidence" value="ECO:0007669"/>
    <property type="project" value="UniProtKB-UniRule"/>
</dbReference>
<reference evidence="17 18" key="1">
    <citation type="submission" date="2016-02" db="EMBL/GenBank/DDBJ databases">
        <title>Genome sequence of Tissierella creatinophila DSM 6911.</title>
        <authorList>
            <person name="Poehlein A."/>
            <person name="Daniel R."/>
        </authorList>
    </citation>
    <scope>NUCLEOTIDE SEQUENCE [LARGE SCALE GENOMIC DNA]</scope>
    <source>
        <strain evidence="17 18">DSM 6911</strain>
    </source>
</reference>
<protein>
    <recommendedName>
        <fullName evidence="15">Histidine biosynthesis bifunctional protein HisIE</fullName>
    </recommendedName>
    <domain>
        <recommendedName>
            <fullName evidence="15">Phosphoribosyl-AMP cyclohydrolase</fullName>
            <shortName evidence="15">PRA-CH</shortName>
            <ecNumber evidence="15">3.5.4.19</ecNumber>
        </recommendedName>
    </domain>
    <domain>
        <recommendedName>
            <fullName evidence="15">Phosphoribosyl-ATP pyrophosphatase</fullName>
            <shortName evidence="15">PRA-PH</shortName>
            <ecNumber evidence="15">3.6.1.31</ecNumber>
        </recommendedName>
    </domain>
</protein>
<dbReference type="InterPro" id="IPR026660">
    <property type="entry name" value="PRA-CH"/>
</dbReference>
<dbReference type="InterPro" id="IPR002496">
    <property type="entry name" value="PRib_AMP_CycHydrolase_dom"/>
</dbReference>
<proteinExistence type="inferred from homology"/>
<keyword evidence="8 15" id="KW-0963">Cytoplasm</keyword>
<dbReference type="OrthoDB" id="9795769at2"/>
<keyword evidence="11 15" id="KW-0378">Hydrolase</keyword>
<evidence type="ECO:0000256" key="13">
    <source>
        <dbReference type="ARBA" id="ARBA00023102"/>
    </source>
</evidence>
<keyword evidence="12 15" id="KW-0067">ATP-binding</keyword>
<evidence type="ECO:0000256" key="11">
    <source>
        <dbReference type="ARBA" id="ARBA00022801"/>
    </source>
</evidence>
<dbReference type="GO" id="GO:0004635">
    <property type="term" value="F:phosphoribosyl-AMP cyclohydrolase activity"/>
    <property type="evidence" value="ECO:0007669"/>
    <property type="project" value="UniProtKB-UniRule"/>
</dbReference>
<dbReference type="GO" id="GO:0005524">
    <property type="term" value="F:ATP binding"/>
    <property type="evidence" value="ECO:0007669"/>
    <property type="project" value="UniProtKB-KW"/>
</dbReference>
<dbReference type="NCBIfam" id="NF000768">
    <property type="entry name" value="PRK00051.1"/>
    <property type="match status" value="1"/>
</dbReference>
<evidence type="ECO:0000256" key="15">
    <source>
        <dbReference type="HAMAP-Rule" id="MF_01019"/>
    </source>
</evidence>
<evidence type="ECO:0000256" key="8">
    <source>
        <dbReference type="ARBA" id="ARBA00022490"/>
    </source>
</evidence>
<dbReference type="AlphaFoldDB" id="A0A1U7M7C8"/>
<keyword evidence="13 15" id="KW-0368">Histidine biosynthesis</keyword>
<keyword evidence="10 15" id="KW-0547">Nucleotide-binding</keyword>
<dbReference type="FunFam" id="3.10.20.810:FF:000001">
    <property type="entry name" value="Histidine biosynthesis bifunctional protein HisIE"/>
    <property type="match status" value="1"/>
</dbReference>
<dbReference type="Gene3D" id="1.10.287.1080">
    <property type="entry name" value="MazG-like"/>
    <property type="match status" value="1"/>
</dbReference>
<evidence type="ECO:0000313" key="18">
    <source>
        <dbReference type="Proteomes" id="UP000186112"/>
    </source>
</evidence>
<comment type="catalytic activity">
    <reaction evidence="2 15">
        <text>1-(5-phospho-beta-D-ribosyl)-ATP + H2O = 1-(5-phospho-beta-D-ribosyl)-5'-AMP + diphosphate + H(+)</text>
        <dbReference type="Rhea" id="RHEA:22828"/>
        <dbReference type="ChEBI" id="CHEBI:15377"/>
        <dbReference type="ChEBI" id="CHEBI:15378"/>
        <dbReference type="ChEBI" id="CHEBI:33019"/>
        <dbReference type="ChEBI" id="CHEBI:59457"/>
        <dbReference type="ChEBI" id="CHEBI:73183"/>
        <dbReference type="EC" id="3.6.1.31"/>
    </reaction>
</comment>
<dbReference type="FunFam" id="1.10.287.1080:FF:000002">
    <property type="entry name" value="Histidine biosynthesis bifunctional protein HisIE"/>
    <property type="match status" value="1"/>
</dbReference>
<evidence type="ECO:0000256" key="6">
    <source>
        <dbReference type="ARBA" id="ARBA00007731"/>
    </source>
</evidence>
<name>A0A1U7M7C8_TISCR</name>
<sequence>MDIKYNKDGFVPAIAQDIATGEVLMLAYMNEESLKLTLETNIAHYYSRSRKKIWKKGETSGNIQEVKGFYYDCDADTILLKVNQTGVACHTGSYSCFFNEVEGVKDYKNTLSELYKVILDRKQNPVEGSYTNYLFKEGIDKILKKVGEESAEVIIGAKNNRQELIYESSDLIYHLLVLLVNEGVSLGDIYEELNKRVK</sequence>
<dbReference type="SUPFAM" id="SSF101386">
    <property type="entry name" value="all-alpha NTP pyrophosphatases"/>
    <property type="match status" value="1"/>
</dbReference>
<feature type="domain" description="Phosphoribosyl-AMP cyclohydrolase" evidence="16">
    <location>
        <begin position="25"/>
        <end position="98"/>
    </location>
</feature>
<feature type="region of interest" description="Phosphoribosyl-AMP cyclohydrolase" evidence="15">
    <location>
        <begin position="1"/>
        <end position="110"/>
    </location>
</feature>
<dbReference type="PANTHER" id="PTHR42945:SF1">
    <property type="entry name" value="HISTIDINE BIOSYNTHESIS BIFUNCTIONAL PROTEIN HIS7"/>
    <property type="match status" value="1"/>
</dbReference>
<dbReference type="Proteomes" id="UP000186112">
    <property type="component" value="Unassembled WGS sequence"/>
</dbReference>
<dbReference type="GO" id="GO:0000105">
    <property type="term" value="P:L-histidine biosynthetic process"/>
    <property type="evidence" value="ECO:0007669"/>
    <property type="project" value="UniProtKB-UniRule"/>
</dbReference>
<dbReference type="InterPro" id="IPR023019">
    <property type="entry name" value="His_synth_HisIE"/>
</dbReference>
<comment type="similarity">
    <text evidence="6 15">In the C-terminal section; belongs to the PRA-PH family.</text>
</comment>
<dbReference type="EMBL" id="LTDM01000011">
    <property type="protein sequence ID" value="OLS03185.1"/>
    <property type="molecule type" value="Genomic_DNA"/>
</dbReference>
<evidence type="ECO:0000256" key="3">
    <source>
        <dbReference type="ARBA" id="ARBA00004496"/>
    </source>
</evidence>
<dbReference type="InterPro" id="IPR008179">
    <property type="entry name" value="HisE"/>
</dbReference>
<dbReference type="Gene3D" id="3.10.20.810">
    <property type="entry name" value="Phosphoribosyl-AMP cyclohydrolase"/>
    <property type="match status" value="1"/>
</dbReference>
<comment type="pathway">
    <text evidence="4 15">Amino-acid biosynthesis; L-histidine biosynthesis; L-histidine from 5-phospho-alpha-D-ribose 1-diphosphate: step 3/9.</text>
</comment>
<keyword evidence="14 15" id="KW-0511">Multifunctional enzyme</keyword>
<dbReference type="NCBIfam" id="NF002747">
    <property type="entry name" value="PRK02759.1"/>
    <property type="match status" value="1"/>
</dbReference>
<evidence type="ECO:0000256" key="10">
    <source>
        <dbReference type="ARBA" id="ARBA00022741"/>
    </source>
</evidence>
<dbReference type="NCBIfam" id="TIGR03188">
    <property type="entry name" value="histidine_hisI"/>
    <property type="match status" value="1"/>
</dbReference>
<evidence type="ECO:0000256" key="1">
    <source>
        <dbReference type="ARBA" id="ARBA00000024"/>
    </source>
</evidence>
<gene>
    <name evidence="17" type="primary">hisE</name>
    <name evidence="15" type="synonym">hisI</name>
    <name evidence="15" type="synonym">hisIE</name>
    <name evidence="17" type="ORF">TICRE_08860</name>
</gene>
<dbReference type="Pfam" id="PF01503">
    <property type="entry name" value="PRA-PH"/>
    <property type="match status" value="1"/>
</dbReference>